<proteinExistence type="predicted"/>
<organism evidence="1 2">
    <name type="scientific">Mycena maculata</name>
    <dbReference type="NCBI Taxonomy" id="230809"/>
    <lineage>
        <taxon>Eukaryota</taxon>
        <taxon>Fungi</taxon>
        <taxon>Dikarya</taxon>
        <taxon>Basidiomycota</taxon>
        <taxon>Agaricomycotina</taxon>
        <taxon>Agaricomycetes</taxon>
        <taxon>Agaricomycetidae</taxon>
        <taxon>Agaricales</taxon>
        <taxon>Marasmiineae</taxon>
        <taxon>Mycenaceae</taxon>
        <taxon>Mycena</taxon>
    </lineage>
</organism>
<evidence type="ECO:0000313" key="1">
    <source>
        <dbReference type="EMBL" id="KAJ7754195.1"/>
    </source>
</evidence>
<accession>A0AAD7J398</accession>
<dbReference type="InterPro" id="IPR012337">
    <property type="entry name" value="RNaseH-like_sf"/>
</dbReference>
<reference evidence="1" key="1">
    <citation type="submission" date="2023-03" db="EMBL/GenBank/DDBJ databases">
        <title>Massive genome expansion in bonnet fungi (Mycena s.s.) driven by repeated elements and novel gene families across ecological guilds.</title>
        <authorList>
            <consortium name="Lawrence Berkeley National Laboratory"/>
            <person name="Harder C.B."/>
            <person name="Miyauchi S."/>
            <person name="Viragh M."/>
            <person name="Kuo A."/>
            <person name="Thoen E."/>
            <person name="Andreopoulos B."/>
            <person name="Lu D."/>
            <person name="Skrede I."/>
            <person name="Drula E."/>
            <person name="Henrissat B."/>
            <person name="Morin E."/>
            <person name="Kohler A."/>
            <person name="Barry K."/>
            <person name="LaButti K."/>
            <person name="Morin E."/>
            <person name="Salamov A."/>
            <person name="Lipzen A."/>
            <person name="Mereny Z."/>
            <person name="Hegedus B."/>
            <person name="Baldrian P."/>
            <person name="Stursova M."/>
            <person name="Weitz H."/>
            <person name="Taylor A."/>
            <person name="Grigoriev I.V."/>
            <person name="Nagy L.G."/>
            <person name="Martin F."/>
            <person name="Kauserud H."/>
        </authorList>
    </citation>
    <scope>NUCLEOTIDE SEQUENCE</scope>
    <source>
        <strain evidence="1">CBHHK188m</strain>
    </source>
</reference>
<dbReference type="Gene3D" id="3.30.420.10">
    <property type="entry name" value="Ribonuclease H-like superfamily/Ribonuclease H"/>
    <property type="match status" value="1"/>
</dbReference>
<comment type="caution">
    <text evidence="1">The sequence shown here is derived from an EMBL/GenBank/DDBJ whole genome shotgun (WGS) entry which is preliminary data.</text>
</comment>
<protein>
    <recommendedName>
        <fullName evidence="3">Reverse transcriptase zinc-binding domain-containing protein</fullName>
    </recommendedName>
</protein>
<dbReference type="SUPFAM" id="SSF53098">
    <property type="entry name" value="Ribonuclease H-like"/>
    <property type="match status" value="1"/>
</dbReference>
<gene>
    <name evidence="1" type="ORF">DFH07DRAFT_743908</name>
</gene>
<evidence type="ECO:0008006" key="3">
    <source>
        <dbReference type="Google" id="ProtNLM"/>
    </source>
</evidence>
<dbReference type="AlphaFoldDB" id="A0AAD7J398"/>
<dbReference type="GO" id="GO:0003676">
    <property type="term" value="F:nucleic acid binding"/>
    <property type="evidence" value="ECO:0007669"/>
    <property type="project" value="InterPro"/>
</dbReference>
<dbReference type="Proteomes" id="UP001215280">
    <property type="component" value="Unassembled WGS sequence"/>
</dbReference>
<keyword evidence="2" id="KW-1185">Reference proteome</keyword>
<dbReference type="EMBL" id="JARJLG010000068">
    <property type="protein sequence ID" value="KAJ7754195.1"/>
    <property type="molecule type" value="Genomic_DNA"/>
</dbReference>
<evidence type="ECO:0000313" key="2">
    <source>
        <dbReference type="Proteomes" id="UP001215280"/>
    </source>
</evidence>
<name>A0AAD7J398_9AGAR</name>
<dbReference type="InterPro" id="IPR036397">
    <property type="entry name" value="RNaseH_sf"/>
</dbReference>
<sequence length="330" mass="38035">MREQSQYAAECYAALEAIRTTRSETVLTITSTQSYVRDSMNKKLMGWEHEGWVGIPHREVLRCLAAELKTRKARTIFKIVAPGSHDRELCRQAAQLAKNAARSRTDEQWILKLPLNSALPGLSLQDNCQRVFYRSIREIKTNVQALFPRSSTTKMLGTIKKDMADRFDKHVDDPGIWKSLTSKDFLPCTAQFLWKGIHNAHRIGNYWTHIPECEDHAMCSDCGVTEDLEHILLKCGSPGRDTVWKAAETLWHEKEDNWPELSLGIILGCRLAEFRDENGKLKRGSQRLYQILISEPAYLNWKLQNDRVISRDGTPASEEEIMNKWKYIHH</sequence>